<gene>
    <name evidence="1" type="ORF">HK16_02185</name>
</gene>
<dbReference type="EMBL" id="JOOZ01000013">
    <property type="protein sequence ID" value="OUL67312.1"/>
    <property type="molecule type" value="Genomic_DNA"/>
</dbReference>
<proteinExistence type="predicted"/>
<reference evidence="1 2" key="1">
    <citation type="submission" date="2014-06" db="EMBL/GenBank/DDBJ databases">
        <authorList>
            <person name="Ju J."/>
            <person name="Zhang J."/>
        </authorList>
    </citation>
    <scope>NUCLEOTIDE SEQUENCE [LARGE SCALE GENOMIC DNA]</scope>
    <source>
        <strain evidence="1">DmL_050</strain>
    </source>
</reference>
<comment type="caution">
    <text evidence="1">The sequence shown here is derived from an EMBL/GenBank/DDBJ whole genome shotgun (WGS) entry which is preliminary data.</text>
</comment>
<name>A0A252ELZ4_9PROT</name>
<evidence type="ECO:0000313" key="1">
    <source>
        <dbReference type="EMBL" id="OUL67312.1"/>
    </source>
</evidence>
<evidence type="ECO:0000313" key="2">
    <source>
        <dbReference type="Proteomes" id="UP000195072"/>
    </source>
</evidence>
<dbReference type="Proteomes" id="UP000195072">
    <property type="component" value="Unassembled WGS sequence"/>
</dbReference>
<accession>A0A252ELZ4</accession>
<dbReference type="AlphaFoldDB" id="A0A252ELZ4"/>
<sequence>MGHYLDHINSSKVVFLGVVRLSISDALIEGEVFSHGFIGKELDVTETSLGGGVFRKLQQSSPYTQSLRNGSDRHVVKQHGICLRDQDKDAVNRFIMKGNVNAPAVDQGSIIVQHRPRFTANAKDVVTIGMSPDDGLDSGKVFGRGEADFMCLNL</sequence>
<protein>
    <submittedName>
        <fullName evidence="1">Uncharacterized protein</fullName>
    </submittedName>
</protein>
<organism evidence="1 2">
    <name type="scientific">Acetobacter senegalensis</name>
    <dbReference type="NCBI Taxonomy" id="446692"/>
    <lineage>
        <taxon>Bacteria</taxon>
        <taxon>Pseudomonadati</taxon>
        <taxon>Pseudomonadota</taxon>
        <taxon>Alphaproteobacteria</taxon>
        <taxon>Acetobacterales</taxon>
        <taxon>Acetobacteraceae</taxon>
        <taxon>Acetobacter</taxon>
    </lineage>
</organism>